<accession>A0A8S3WJA0</accession>
<dbReference type="GO" id="GO:0005634">
    <property type="term" value="C:nucleus"/>
    <property type="evidence" value="ECO:0007669"/>
    <property type="project" value="UniProtKB-SubCell"/>
</dbReference>
<feature type="region of interest" description="Disordered" evidence="2">
    <location>
        <begin position="1"/>
        <end position="38"/>
    </location>
</feature>
<dbReference type="OrthoDB" id="8118596at2759"/>
<sequence>MESRPTEGSIENSESNQDDANLSDDPQSYPQRKRKIKKPNLDEQIIKALQSNEDDTNYCLSLVPFMKELTSDEKLEVRIRILQTFQDINKKRLLLTNTSFNIIQPSTSQFPRASRHITPSTSIRIISDKVIKPNRSRSVHSTRQANLSQHLTESHQHSNTKPQDTIPSYMQLSSPSPESQTPPPPHDHDGIISYWSNFSESESELIDL</sequence>
<gene>
    <name evidence="4" type="ORF">PAPOLLO_LOCUS6839</name>
</gene>
<name>A0A8S3WJA0_PARAO</name>
<evidence type="ECO:0000313" key="5">
    <source>
        <dbReference type="Proteomes" id="UP000691718"/>
    </source>
</evidence>
<dbReference type="InterPro" id="IPR004210">
    <property type="entry name" value="BESS_motif"/>
</dbReference>
<reference evidence="4" key="1">
    <citation type="submission" date="2021-04" db="EMBL/GenBank/DDBJ databases">
        <authorList>
            <person name="Tunstrom K."/>
        </authorList>
    </citation>
    <scope>NUCLEOTIDE SEQUENCE</scope>
</reference>
<feature type="compositionally biased region" description="Polar residues" evidence="2">
    <location>
        <begin position="9"/>
        <end position="30"/>
    </location>
</feature>
<comment type="caution">
    <text evidence="4">The sequence shown here is derived from an EMBL/GenBank/DDBJ whole genome shotgun (WGS) entry which is preliminary data.</text>
</comment>
<feature type="compositionally biased region" description="Polar residues" evidence="2">
    <location>
        <begin position="141"/>
        <end position="172"/>
    </location>
</feature>
<evidence type="ECO:0000256" key="2">
    <source>
        <dbReference type="SAM" id="MobiDB-lite"/>
    </source>
</evidence>
<dbReference type="EMBL" id="CAJQZP010000458">
    <property type="protein sequence ID" value="CAG4962677.1"/>
    <property type="molecule type" value="Genomic_DNA"/>
</dbReference>
<dbReference type="Pfam" id="PF02944">
    <property type="entry name" value="BESS"/>
    <property type="match status" value="1"/>
</dbReference>
<dbReference type="Proteomes" id="UP000691718">
    <property type="component" value="Unassembled WGS sequence"/>
</dbReference>
<keyword evidence="5" id="KW-1185">Reference proteome</keyword>
<organism evidence="4 5">
    <name type="scientific">Parnassius apollo</name>
    <name type="common">Apollo butterfly</name>
    <name type="synonym">Papilio apollo</name>
    <dbReference type="NCBI Taxonomy" id="110799"/>
    <lineage>
        <taxon>Eukaryota</taxon>
        <taxon>Metazoa</taxon>
        <taxon>Ecdysozoa</taxon>
        <taxon>Arthropoda</taxon>
        <taxon>Hexapoda</taxon>
        <taxon>Insecta</taxon>
        <taxon>Pterygota</taxon>
        <taxon>Neoptera</taxon>
        <taxon>Endopterygota</taxon>
        <taxon>Lepidoptera</taxon>
        <taxon>Glossata</taxon>
        <taxon>Ditrysia</taxon>
        <taxon>Papilionoidea</taxon>
        <taxon>Papilionidae</taxon>
        <taxon>Parnassiinae</taxon>
        <taxon>Parnassini</taxon>
        <taxon>Parnassius</taxon>
        <taxon>Parnassius</taxon>
    </lineage>
</organism>
<feature type="region of interest" description="Disordered" evidence="2">
    <location>
        <begin position="132"/>
        <end position="193"/>
    </location>
</feature>
<evidence type="ECO:0000313" key="4">
    <source>
        <dbReference type="EMBL" id="CAG4962677.1"/>
    </source>
</evidence>
<keyword evidence="1" id="KW-0539">Nucleus</keyword>
<comment type="subcellular location">
    <subcellularLocation>
        <location evidence="1">Nucleus</location>
    </subcellularLocation>
</comment>
<evidence type="ECO:0000256" key="1">
    <source>
        <dbReference type="PROSITE-ProRule" id="PRU00371"/>
    </source>
</evidence>
<protein>
    <submittedName>
        <fullName evidence="4">(apollo) hypothetical protein</fullName>
    </submittedName>
</protein>
<proteinExistence type="predicted"/>
<dbReference type="GO" id="GO:0003677">
    <property type="term" value="F:DNA binding"/>
    <property type="evidence" value="ECO:0007669"/>
    <property type="project" value="InterPro"/>
</dbReference>
<dbReference type="PROSITE" id="PS51031">
    <property type="entry name" value="BESS"/>
    <property type="match status" value="1"/>
</dbReference>
<feature type="domain" description="BESS" evidence="3">
    <location>
        <begin position="52"/>
        <end position="91"/>
    </location>
</feature>
<dbReference type="AlphaFoldDB" id="A0A8S3WJA0"/>
<evidence type="ECO:0000259" key="3">
    <source>
        <dbReference type="PROSITE" id="PS51031"/>
    </source>
</evidence>